<proteinExistence type="predicted"/>
<dbReference type="InterPro" id="IPR050624">
    <property type="entry name" value="HTH-type_Tx_Regulator"/>
</dbReference>
<protein>
    <submittedName>
        <fullName evidence="4">TetR/AcrR family transcriptional regulator</fullName>
    </submittedName>
</protein>
<dbReference type="PRINTS" id="PR00455">
    <property type="entry name" value="HTHTETR"/>
</dbReference>
<accession>A0A845QU19</accession>
<evidence type="ECO:0000313" key="5">
    <source>
        <dbReference type="Proteomes" id="UP000467132"/>
    </source>
</evidence>
<dbReference type="PANTHER" id="PTHR43479:SF11">
    <property type="entry name" value="ACREF_ENVCD OPERON REPRESSOR-RELATED"/>
    <property type="match status" value="1"/>
</dbReference>
<dbReference type="PANTHER" id="PTHR43479">
    <property type="entry name" value="ACREF/ENVCD OPERON REPRESSOR-RELATED"/>
    <property type="match status" value="1"/>
</dbReference>
<gene>
    <name evidence="4" type="ORF">D3Z33_04020</name>
</gene>
<dbReference type="Gene3D" id="1.10.357.10">
    <property type="entry name" value="Tetracycline Repressor, domain 2"/>
    <property type="match status" value="1"/>
</dbReference>
<sequence length="187" mass="22369">MPKIIEGIEDKIFTSAFDLFSEHGYKNVDMKIIAKKSGIAVGTLYNYYPNKKTLFLNVFNKSWIDTFKKLDNIIYGNLNKQTKIKKFVQILYDEIYERKGMGKHLIRSSKFNNQEINIKQELLLRLKKIISIDEKDEELKCKYQIRLLQTILVTVITMMNEHPEEYEENIDYLSNYLWVIYENIEKY</sequence>
<dbReference type="PROSITE" id="PS50977">
    <property type="entry name" value="HTH_TETR_2"/>
    <property type="match status" value="1"/>
</dbReference>
<evidence type="ECO:0000256" key="2">
    <source>
        <dbReference type="PROSITE-ProRule" id="PRU00335"/>
    </source>
</evidence>
<reference evidence="4 5" key="1">
    <citation type="submission" date="2018-08" db="EMBL/GenBank/DDBJ databases">
        <title>Murine metabolic-syndrome-specific gut microbial biobank.</title>
        <authorList>
            <person name="Liu C."/>
        </authorList>
    </citation>
    <scope>NUCLEOTIDE SEQUENCE [LARGE SCALE GENOMIC DNA]</scope>
    <source>
        <strain evidence="4 5">583</strain>
    </source>
</reference>
<keyword evidence="5" id="KW-1185">Reference proteome</keyword>
<dbReference type="RefSeq" id="WP_160196526.1">
    <property type="nucleotide sequence ID" value="NZ_QXXA01000005.1"/>
</dbReference>
<feature type="DNA-binding region" description="H-T-H motif" evidence="2">
    <location>
        <begin position="29"/>
        <end position="48"/>
    </location>
</feature>
<dbReference type="Proteomes" id="UP000467132">
    <property type="component" value="Unassembled WGS sequence"/>
</dbReference>
<dbReference type="AlphaFoldDB" id="A0A845QU19"/>
<dbReference type="InterPro" id="IPR001647">
    <property type="entry name" value="HTH_TetR"/>
</dbReference>
<dbReference type="OrthoDB" id="9812993at2"/>
<dbReference type="SUPFAM" id="SSF46689">
    <property type="entry name" value="Homeodomain-like"/>
    <property type="match status" value="1"/>
</dbReference>
<dbReference type="InterPro" id="IPR009057">
    <property type="entry name" value="Homeodomain-like_sf"/>
</dbReference>
<evidence type="ECO:0000259" key="3">
    <source>
        <dbReference type="PROSITE" id="PS50977"/>
    </source>
</evidence>
<feature type="domain" description="HTH tetR-type" evidence="3">
    <location>
        <begin position="6"/>
        <end position="66"/>
    </location>
</feature>
<evidence type="ECO:0000313" key="4">
    <source>
        <dbReference type="EMBL" id="NBI06025.1"/>
    </source>
</evidence>
<comment type="caution">
    <text evidence="4">The sequence shown here is derived from an EMBL/GenBank/DDBJ whole genome shotgun (WGS) entry which is preliminary data.</text>
</comment>
<name>A0A845QU19_9CLOT</name>
<organism evidence="4 5">
    <name type="scientific">Senegalia massiliensis</name>
    <dbReference type="NCBI Taxonomy" id="1720316"/>
    <lineage>
        <taxon>Bacteria</taxon>
        <taxon>Bacillati</taxon>
        <taxon>Bacillota</taxon>
        <taxon>Clostridia</taxon>
        <taxon>Eubacteriales</taxon>
        <taxon>Clostridiaceae</taxon>
        <taxon>Senegalia</taxon>
    </lineage>
</organism>
<dbReference type="GO" id="GO:0003677">
    <property type="term" value="F:DNA binding"/>
    <property type="evidence" value="ECO:0007669"/>
    <property type="project" value="UniProtKB-UniRule"/>
</dbReference>
<keyword evidence="1 2" id="KW-0238">DNA-binding</keyword>
<dbReference type="EMBL" id="QXXA01000005">
    <property type="protein sequence ID" value="NBI06025.1"/>
    <property type="molecule type" value="Genomic_DNA"/>
</dbReference>
<evidence type="ECO:0000256" key="1">
    <source>
        <dbReference type="ARBA" id="ARBA00023125"/>
    </source>
</evidence>
<dbReference type="Pfam" id="PF00440">
    <property type="entry name" value="TetR_N"/>
    <property type="match status" value="1"/>
</dbReference>